<evidence type="ECO:0000313" key="4">
    <source>
        <dbReference type="EMBL" id="KMQ87115.1"/>
    </source>
</evidence>
<name>A0A0J7N353_LASNI</name>
<feature type="compositionally biased region" description="Acidic residues" evidence="1">
    <location>
        <begin position="162"/>
        <end position="171"/>
    </location>
</feature>
<dbReference type="PANTHER" id="PTHR11439">
    <property type="entry name" value="GAG-POL-RELATED RETROTRANSPOSON"/>
    <property type="match status" value="1"/>
</dbReference>
<feature type="domain" description="Reverse transcriptase Ty1/copia-type" evidence="2">
    <location>
        <begin position="386"/>
        <end position="516"/>
    </location>
</feature>
<dbReference type="SUPFAM" id="SSF53098">
    <property type="entry name" value="Ribonuclease H-like"/>
    <property type="match status" value="1"/>
</dbReference>
<dbReference type="OrthoDB" id="7696475at2759"/>
<dbReference type="EMBL" id="LBMM01010959">
    <property type="protein sequence ID" value="KMQ87115.1"/>
    <property type="molecule type" value="Genomic_DNA"/>
</dbReference>
<dbReference type="Gene3D" id="3.30.420.10">
    <property type="entry name" value="Ribonuclease H-like superfamily/Ribonuclease H"/>
    <property type="match status" value="1"/>
</dbReference>
<dbReference type="SUPFAM" id="SSF56672">
    <property type="entry name" value="DNA/RNA polymerases"/>
    <property type="match status" value="1"/>
</dbReference>
<sequence length="625" mass="70378">MARCLLIQSGLPPTFWAEAVNTANYIRNKSPTSKLKERTPYEAWFGKPPDVSSFRRFGSEVLVMDRSPGKGKLEARSKKGIFVGYSSESKAYRIWLPEEKRIETSRDVSFTDGVQIQSTDNWEDFFPRDISPQEMSSSSDDADAAGCKEPHVTINLLNIRSEDEEADQEDEGATREECEPENASRRDPGRPRIVQTGRPGRPRKVYGAANYAEEEDDFAFLSEIPVTRAMASPESAEWTRAMADEVKSILRKDTWDLVDRSKASKVIGSRFVLRNKYGADGVLERRKARIVAKGYAQQYGKDFYETYALVARLASIRSTIAFAAKSGMHIRQYDVATAYLNGELDEEVHMEVPDRMEEILEYIVRTEGNKDQVAIKATTRLNCLTAGDKVCLMNKALYGLKQAGRAWNKRDRELRALGAKPTNGDPCVYVRHRKEILIIIIYVDDMLVMCRDPEEITCFGRELANLFEVKDLGDLKHCLGWIFPEATRAYSSIRGRTLKILLRFGMSDCNAVSTPLDVGTKLVRGTVWSTVDGEKPPYQELVGCLLYLSLATRPDIAHAASALSQFTDCFNETHWGAAKRILRYLKGTNDQGIFYSHGNGSLASYVDADWGESTDDWRSFTGHLS</sequence>
<dbReference type="STRING" id="67767.A0A0J7N353"/>
<dbReference type="AlphaFoldDB" id="A0A0J7N353"/>
<dbReference type="GO" id="GO:0003676">
    <property type="term" value="F:nucleic acid binding"/>
    <property type="evidence" value="ECO:0007669"/>
    <property type="project" value="InterPro"/>
</dbReference>
<comment type="caution">
    <text evidence="4">The sequence shown here is derived from an EMBL/GenBank/DDBJ whole genome shotgun (WGS) entry which is preliminary data.</text>
</comment>
<evidence type="ECO:0000259" key="2">
    <source>
        <dbReference type="Pfam" id="PF07727"/>
    </source>
</evidence>
<dbReference type="InterPro" id="IPR013103">
    <property type="entry name" value="RVT_2"/>
</dbReference>
<dbReference type="GO" id="GO:0042575">
    <property type="term" value="C:DNA polymerase complex"/>
    <property type="evidence" value="ECO:0007669"/>
    <property type="project" value="UniProtKB-ARBA"/>
</dbReference>
<accession>A0A0J7N353</accession>
<evidence type="ECO:0000256" key="1">
    <source>
        <dbReference type="SAM" id="MobiDB-lite"/>
    </source>
</evidence>
<dbReference type="Pfam" id="PF25597">
    <property type="entry name" value="SH3_retrovirus"/>
    <property type="match status" value="1"/>
</dbReference>
<reference evidence="4 5" key="1">
    <citation type="submission" date="2015-04" db="EMBL/GenBank/DDBJ databases">
        <title>Lasius niger genome sequencing.</title>
        <authorList>
            <person name="Konorov E.A."/>
            <person name="Nikitin M.A."/>
            <person name="Kirill M.V."/>
            <person name="Chang P."/>
        </authorList>
    </citation>
    <scope>NUCLEOTIDE SEQUENCE [LARGE SCALE GENOMIC DNA]</scope>
    <source>
        <tissue evidence="4">Whole</tissue>
    </source>
</reference>
<proteinExistence type="predicted"/>
<dbReference type="InterPro" id="IPR012337">
    <property type="entry name" value="RNaseH-like_sf"/>
</dbReference>
<gene>
    <name evidence="4" type="ORF">RF55_13697</name>
</gene>
<feature type="domain" description="Reverse transcriptase Ty1/copia-type" evidence="2">
    <location>
        <begin position="253"/>
        <end position="354"/>
    </location>
</feature>
<dbReference type="Proteomes" id="UP000036403">
    <property type="component" value="Unassembled WGS sequence"/>
</dbReference>
<dbReference type="InterPro" id="IPR057670">
    <property type="entry name" value="SH3_retrovirus"/>
</dbReference>
<dbReference type="PANTHER" id="PTHR11439:SF483">
    <property type="entry name" value="PEPTIDE SYNTHASE GLIP-LIKE, PUTATIVE (AFU_ORTHOLOGUE AFUA_3G12920)-RELATED"/>
    <property type="match status" value="1"/>
</dbReference>
<feature type="compositionally biased region" description="Basic and acidic residues" evidence="1">
    <location>
        <begin position="172"/>
        <end position="190"/>
    </location>
</feature>
<keyword evidence="5" id="KW-1185">Reference proteome</keyword>
<feature type="region of interest" description="Disordered" evidence="1">
    <location>
        <begin position="124"/>
        <end position="202"/>
    </location>
</feature>
<dbReference type="Pfam" id="PF07727">
    <property type="entry name" value="RVT_2"/>
    <property type="match status" value="2"/>
</dbReference>
<protein>
    <submittedName>
        <fullName evidence="4">Gag-pol polyprotein</fullName>
    </submittedName>
</protein>
<dbReference type="GO" id="GO:0071897">
    <property type="term" value="P:DNA biosynthetic process"/>
    <property type="evidence" value="ECO:0007669"/>
    <property type="project" value="UniProtKB-ARBA"/>
</dbReference>
<evidence type="ECO:0000259" key="3">
    <source>
        <dbReference type="Pfam" id="PF25597"/>
    </source>
</evidence>
<feature type="domain" description="Retroviral polymerase SH3-like" evidence="3">
    <location>
        <begin position="67"/>
        <end position="113"/>
    </location>
</feature>
<organism evidence="4 5">
    <name type="scientific">Lasius niger</name>
    <name type="common">Black garden ant</name>
    <dbReference type="NCBI Taxonomy" id="67767"/>
    <lineage>
        <taxon>Eukaryota</taxon>
        <taxon>Metazoa</taxon>
        <taxon>Ecdysozoa</taxon>
        <taxon>Arthropoda</taxon>
        <taxon>Hexapoda</taxon>
        <taxon>Insecta</taxon>
        <taxon>Pterygota</taxon>
        <taxon>Neoptera</taxon>
        <taxon>Endopterygota</taxon>
        <taxon>Hymenoptera</taxon>
        <taxon>Apocrita</taxon>
        <taxon>Aculeata</taxon>
        <taxon>Formicoidea</taxon>
        <taxon>Formicidae</taxon>
        <taxon>Formicinae</taxon>
        <taxon>Lasius</taxon>
        <taxon>Lasius</taxon>
    </lineage>
</organism>
<dbReference type="InterPro" id="IPR043502">
    <property type="entry name" value="DNA/RNA_pol_sf"/>
</dbReference>
<dbReference type="InterPro" id="IPR036397">
    <property type="entry name" value="RNaseH_sf"/>
</dbReference>
<evidence type="ECO:0000313" key="5">
    <source>
        <dbReference type="Proteomes" id="UP000036403"/>
    </source>
</evidence>
<dbReference type="PaxDb" id="67767-A0A0J7N353"/>